<dbReference type="OrthoDB" id="4412202at2"/>
<dbReference type="Pfam" id="PF03724">
    <property type="entry name" value="META"/>
    <property type="match status" value="1"/>
</dbReference>
<organism evidence="3 4">
    <name type="scientific">Corynebacterium glucuronolyticum</name>
    <dbReference type="NCBI Taxonomy" id="39791"/>
    <lineage>
        <taxon>Bacteria</taxon>
        <taxon>Bacillati</taxon>
        <taxon>Actinomycetota</taxon>
        <taxon>Actinomycetes</taxon>
        <taxon>Mycobacteriales</taxon>
        <taxon>Corynebacteriaceae</taxon>
        <taxon>Corynebacterium</taxon>
    </lineage>
</organism>
<protein>
    <submittedName>
        <fullName evidence="3">META domain-containing protein</fullName>
    </submittedName>
</protein>
<evidence type="ECO:0000256" key="1">
    <source>
        <dbReference type="SAM" id="SignalP"/>
    </source>
</evidence>
<feature type="chain" id="PRO_5039276512" evidence="1">
    <location>
        <begin position="20"/>
        <end position="134"/>
    </location>
</feature>
<dbReference type="InterPro" id="IPR038670">
    <property type="entry name" value="HslJ-like_sf"/>
</dbReference>
<feature type="signal peptide" evidence="1">
    <location>
        <begin position="1"/>
        <end position="19"/>
    </location>
</feature>
<name>A0A7T4EH14_9CORY</name>
<dbReference type="RefSeq" id="WP_005388753.1">
    <property type="nucleotide sequence ID" value="NZ_CP069485.1"/>
</dbReference>
<proteinExistence type="predicted"/>
<dbReference type="Gene3D" id="2.40.128.270">
    <property type="match status" value="1"/>
</dbReference>
<dbReference type="Proteomes" id="UP000596145">
    <property type="component" value="Chromosome"/>
</dbReference>
<gene>
    <name evidence="3" type="ORF">I6I10_04875</name>
</gene>
<evidence type="ECO:0000313" key="3">
    <source>
        <dbReference type="EMBL" id="QQB47240.1"/>
    </source>
</evidence>
<dbReference type="EMBL" id="CP066007">
    <property type="protein sequence ID" value="QQB47240.1"/>
    <property type="molecule type" value="Genomic_DNA"/>
</dbReference>
<accession>A0A7T4EH14</accession>
<evidence type="ECO:0000259" key="2">
    <source>
        <dbReference type="Pfam" id="PF03724"/>
    </source>
</evidence>
<dbReference type="AlphaFoldDB" id="A0A7T4EH14"/>
<evidence type="ECO:0000313" key="4">
    <source>
        <dbReference type="Proteomes" id="UP000596145"/>
    </source>
</evidence>
<keyword evidence="1" id="KW-0732">Signal</keyword>
<feature type="domain" description="DUF306" evidence="2">
    <location>
        <begin position="26"/>
        <end position="130"/>
    </location>
</feature>
<reference evidence="3 4" key="1">
    <citation type="submission" date="2020-12" db="EMBL/GenBank/DDBJ databases">
        <title>FDA dAtabase for Regulatory Grade micrObial Sequences (FDA-ARGOS): Supporting development and validation of Infectious Disease Dx tests.</title>
        <authorList>
            <person name="Sproer C."/>
            <person name="Gronow S."/>
            <person name="Severitt S."/>
            <person name="Schroder I."/>
            <person name="Tallon L."/>
            <person name="Sadzewicz L."/>
            <person name="Zhao X."/>
            <person name="Boylan J."/>
            <person name="Ott S."/>
            <person name="Bowen H."/>
            <person name="Vavikolanu K."/>
            <person name="Mehta A."/>
            <person name="Aluvathingal J."/>
            <person name="Nadendla S."/>
            <person name="Lowell S."/>
            <person name="Myers T."/>
            <person name="Yan Y."/>
            <person name="Sichtig H."/>
        </authorList>
    </citation>
    <scope>NUCLEOTIDE SEQUENCE [LARGE SCALE GENOMIC DNA]</scope>
    <source>
        <strain evidence="3 4">FDAARGOS_1053</strain>
    </source>
</reference>
<sequence>MRRLVAAFLAGALSLPVSACAPQRSDHMWQVSQVYLHSAATPTPPAPMYLVLGTSSFAGDTGCGPINGRLRTDEKEHTITVVRVRTPDRLTCEGAAEFYHDEFLRFFTGTLHEDRDGDELTLRNDAGESIHMVY</sequence>
<dbReference type="InterPro" id="IPR005184">
    <property type="entry name" value="DUF306_Meta_HslJ"/>
</dbReference>